<dbReference type="CDD" id="cd04301">
    <property type="entry name" value="NAT_SF"/>
    <property type="match status" value="1"/>
</dbReference>
<evidence type="ECO:0000256" key="2">
    <source>
        <dbReference type="ARBA" id="ARBA00023315"/>
    </source>
</evidence>
<evidence type="ECO:0000259" key="3">
    <source>
        <dbReference type="PROSITE" id="PS51186"/>
    </source>
</evidence>
<dbReference type="InterPro" id="IPR051635">
    <property type="entry name" value="SNAT-like"/>
</dbReference>
<dbReference type="InterPro" id="IPR000182">
    <property type="entry name" value="GNAT_dom"/>
</dbReference>
<name>A0ABX7E4W6_9BACI</name>
<evidence type="ECO:0000313" key="5">
    <source>
        <dbReference type="Proteomes" id="UP000595691"/>
    </source>
</evidence>
<dbReference type="EMBL" id="CP065425">
    <property type="protein sequence ID" value="QQZ09852.1"/>
    <property type="molecule type" value="Genomic_DNA"/>
</dbReference>
<proteinExistence type="predicted"/>
<keyword evidence="2" id="KW-0012">Acyltransferase</keyword>
<dbReference type="PANTHER" id="PTHR10908">
    <property type="entry name" value="SEROTONIN N-ACETYLTRANSFERASE"/>
    <property type="match status" value="1"/>
</dbReference>
<dbReference type="InterPro" id="IPR016181">
    <property type="entry name" value="Acyl_CoA_acyltransferase"/>
</dbReference>
<dbReference type="SUPFAM" id="SSF55729">
    <property type="entry name" value="Acyl-CoA N-acyltransferases (Nat)"/>
    <property type="match status" value="1"/>
</dbReference>
<gene>
    <name evidence="4" type="ORF">I5776_02415</name>
</gene>
<evidence type="ECO:0000256" key="1">
    <source>
        <dbReference type="ARBA" id="ARBA00022679"/>
    </source>
</evidence>
<evidence type="ECO:0000313" key="4">
    <source>
        <dbReference type="EMBL" id="QQZ09852.1"/>
    </source>
</evidence>
<keyword evidence="1" id="KW-0808">Transferase</keyword>
<organism evidence="4 5">
    <name type="scientific">Heyndrickxia vini</name>
    <dbReference type="NCBI Taxonomy" id="1476025"/>
    <lineage>
        <taxon>Bacteria</taxon>
        <taxon>Bacillati</taxon>
        <taxon>Bacillota</taxon>
        <taxon>Bacilli</taxon>
        <taxon>Bacillales</taxon>
        <taxon>Bacillaceae</taxon>
        <taxon>Heyndrickxia</taxon>
    </lineage>
</organism>
<dbReference type="Proteomes" id="UP000595691">
    <property type="component" value="Chromosome"/>
</dbReference>
<dbReference type="Pfam" id="PF00583">
    <property type="entry name" value="Acetyltransf_1"/>
    <property type="match status" value="1"/>
</dbReference>
<dbReference type="RefSeq" id="WP_202778804.1">
    <property type="nucleotide sequence ID" value="NZ_CP065425.1"/>
</dbReference>
<dbReference type="PANTHER" id="PTHR10908:SF0">
    <property type="entry name" value="SEROTONIN N-ACETYLTRANSFERASE"/>
    <property type="match status" value="1"/>
</dbReference>
<accession>A0ABX7E4W6</accession>
<protein>
    <submittedName>
        <fullName evidence="4">GNAT family N-acetyltransferase</fullName>
    </submittedName>
</protein>
<sequence>MLNVRNVKIDDLSELVAIEHLCFSKDEAATETAFRKRIQLIPDTFFVAEEDGVLVGIINGPVISTSYITDDLFSNIKENPASGGHQSILGLAVHPHFQKHGIASVLLMHLEKESREKKRQTITLTCKENLIKFYEKMGYNNEGVSDSEHGGVVWYNMSKML</sequence>
<dbReference type="Gene3D" id="3.40.630.30">
    <property type="match status" value="1"/>
</dbReference>
<dbReference type="PROSITE" id="PS51186">
    <property type="entry name" value="GNAT"/>
    <property type="match status" value="1"/>
</dbReference>
<keyword evidence="5" id="KW-1185">Reference proteome</keyword>
<feature type="domain" description="N-acetyltransferase" evidence="3">
    <location>
        <begin position="2"/>
        <end position="161"/>
    </location>
</feature>
<reference evidence="4 5" key="1">
    <citation type="submission" date="2020-11" db="EMBL/GenBank/DDBJ databases">
        <title>Taxonomic evaluation of the Bacillus sporothermodurans group of bacteria based on whole genome sequences.</title>
        <authorList>
            <person name="Fiedler G."/>
            <person name="Herbstmann A.-D."/>
            <person name="Doll E."/>
            <person name="Wenning M."/>
            <person name="Brinks E."/>
            <person name="Kabisch J."/>
            <person name="Breitenwieser F."/>
            <person name="Lappann M."/>
            <person name="Boehnlein C."/>
            <person name="Franz C."/>
        </authorList>
    </citation>
    <scope>NUCLEOTIDE SEQUENCE [LARGE SCALE GENOMIC DNA]</scope>
    <source>
        <strain evidence="4 5">JCM 19841</strain>
    </source>
</reference>